<keyword evidence="2" id="KW-1185">Reference proteome</keyword>
<evidence type="ECO:0000313" key="2">
    <source>
        <dbReference type="Proteomes" id="UP000272729"/>
    </source>
</evidence>
<dbReference type="Proteomes" id="UP000272729">
    <property type="component" value="Unassembled WGS sequence"/>
</dbReference>
<dbReference type="EMBL" id="RBXR01000001">
    <property type="protein sequence ID" value="RKT74118.1"/>
    <property type="molecule type" value="Genomic_DNA"/>
</dbReference>
<reference evidence="1 2" key="1">
    <citation type="submission" date="2018-10" db="EMBL/GenBank/DDBJ databases">
        <title>Sequencing the genomes of 1000 actinobacteria strains.</title>
        <authorList>
            <person name="Klenk H.-P."/>
        </authorList>
    </citation>
    <scope>NUCLEOTIDE SEQUENCE [LARGE SCALE GENOMIC DNA]</scope>
    <source>
        <strain evidence="1 2">DSM 43911</strain>
    </source>
</reference>
<proteinExistence type="predicted"/>
<dbReference type="OrthoDB" id="3690688at2"/>
<sequence length="302" mass="33941">MTTTVPADFSAALRAAIQRSGLSLNQISRRLREADTPVSISALSYWQNGENRPERASSLAAVTALEEILGQPPRTLTALLGPRRPRGRWTNRGGPVVTYDQVWHRPESVARALAKVDATPDDLKSPHRLSQYVSYRVDGRGHEDTMLVRRLIRADCDDTTRFVFVTRCSSLTHPPAIIHTEGCRPSRFRADVPSSTCVFEFLLDRPLSAGELAFVEFGVRFPPGQTDQHAQIAIYRPARDLVLQIAFDPDHLPRTCNGYFQPRSGLPLEKRGEVTFNRAASTYQFITLDPEPGQYGIQWCWR</sequence>
<comment type="caution">
    <text evidence="1">The sequence shown here is derived from an EMBL/GenBank/DDBJ whole genome shotgun (WGS) entry which is preliminary data.</text>
</comment>
<organism evidence="1 2">
    <name type="scientific">Saccharothrix variisporea</name>
    <dbReference type="NCBI Taxonomy" id="543527"/>
    <lineage>
        <taxon>Bacteria</taxon>
        <taxon>Bacillati</taxon>
        <taxon>Actinomycetota</taxon>
        <taxon>Actinomycetes</taxon>
        <taxon>Pseudonocardiales</taxon>
        <taxon>Pseudonocardiaceae</taxon>
        <taxon>Saccharothrix</taxon>
    </lineage>
</organism>
<protein>
    <recommendedName>
        <fullName evidence="3">Helix-turn-helix protein</fullName>
    </recommendedName>
</protein>
<gene>
    <name evidence="1" type="ORF">DFJ66_7460</name>
</gene>
<evidence type="ECO:0000313" key="1">
    <source>
        <dbReference type="EMBL" id="RKT74118.1"/>
    </source>
</evidence>
<dbReference type="AlphaFoldDB" id="A0A495XR30"/>
<name>A0A495XR30_9PSEU</name>
<dbReference type="RefSeq" id="WP_121228403.1">
    <property type="nucleotide sequence ID" value="NZ_JBIUBA010000027.1"/>
</dbReference>
<accession>A0A495XR30</accession>
<evidence type="ECO:0008006" key="3">
    <source>
        <dbReference type="Google" id="ProtNLM"/>
    </source>
</evidence>